<keyword evidence="3" id="KW-1185">Reference proteome</keyword>
<dbReference type="Proteomes" id="UP000366945">
    <property type="component" value="Unassembled WGS sequence"/>
</dbReference>
<evidence type="ECO:0000313" key="2">
    <source>
        <dbReference type="EMBL" id="VVD62734.1"/>
    </source>
</evidence>
<dbReference type="GeneID" id="300402264"/>
<proteinExistence type="predicted"/>
<dbReference type="OrthoDB" id="8479979at2"/>
<dbReference type="InterPro" id="IPR045063">
    <property type="entry name" value="Dynamin_N"/>
</dbReference>
<gene>
    <name evidence="2" type="primary">der_2</name>
    <name evidence="2" type="ORF">PPN31114_00187</name>
</gene>
<dbReference type="Pfam" id="PF00350">
    <property type="entry name" value="Dynamin_N"/>
    <property type="match status" value="1"/>
</dbReference>
<accession>A0A5E4RJK1</accession>
<dbReference type="InterPro" id="IPR027417">
    <property type="entry name" value="P-loop_NTPase"/>
</dbReference>
<dbReference type="Gene3D" id="3.40.50.300">
    <property type="entry name" value="P-loop containing nucleotide triphosphate hydrolases"/>
    <property type="match status" value="1"/>
</dbReference>
<dbReference type="EMBL" id="CABPSK010000001">
    <property type="protein sequence ID" value="VVD62734.1"/>
    <property type="molecule type" value="Genomic_DNA"/>
</dbReference>
<protein>
    <submittedName>
        <fullName evidence="2">GTPase Der</fullName>
    </submittedName>
</protein>
<evidence type="ECO:0000259" key="1">
    <source>
        <dbReference type="Pfam" id="PF00350"/>
    </source>
</evidence>
<sequence>MASTQHVVSPEIAAQLQGLLEKFDELRSILDTSPADFRLSQYCDEEPALVRDTTLDAIHRVRLAIFDLISSVGAAPPLDSSDTFQAMRSCLDEIPALISQLDLSLRRASPPSLPEFSRHVTMFIDRVEDAVEIVRCSLSVAYAHADKHHIQDTSDTPAETQLDELLLTCALFGFSSLQERAEVLVNQRTSSALHVLLVGRACTGKTSLTNLMAPTANLPTGPIPTTAATTLVESAKEKACVRILFSNGSIAETPPTQLDEFLNFQWNKHNSKHVALATVDLPRADLCDGLVVIDSPGIDGVESGGWWWRASPYFDLAILVTDAHGPCNLDLRIASRAVDLGGELAVLINKADQLSLREQWSVLEHADKSIRRTLGKHTAIYLSSAKGEHKEMNSLWIDGFIKGRVTERPRIKSDVRSRRINNLRRDVIATLNAKIRSLESKCSTAELEICSTRCHQALSRASHCLDNPPCVGMTGNTSMSTIREAVSEASENIAELARRDPEALIDPAPLILASIRSRVSSDADCITQQLRQREAAFREFIAHARQAMSDTHTDFDGPYPRVPKLPEIDFGRLTAGRFCDELTHQSRWRPLKSRVVRALTNLKVPETLESWTCDTSKILNESAQGWSRARLTWLNNESIRLTDPRNSVAMRLSAMRDALARLTGACTNEPNGTSSTAAGVIRNNT</sequence>
<dbReference type="RefSeq" id="WP_150677632.1">
    <property type="nucleotide sequence ID" value="NZ_CABPSK010000001.1"/>
</dbReference>
<reference evidence="2 3" key="1">
    <citation type="submission" date="2019-08" db="EMBL/GenBank/DDBJ databases">
        <authorList>
            <person name="Peeters C."/>
        </authorList>
    </citation>
    <scope>NUCLEOTIDE SEQUENCE [LARGE SCALE GENOMIC DNA]</scope>
    <source>
        <strain evidence="2 3">LMG 31114</strain>
    </source>
</reference>
<dbReference type="AlphaFoldDB" id="A0A5E4RJK1"/>
<evidence type="ECO:0000313" key="3">
    <source>
        <dbReference type="Proteomes" id="UP000366945"/>
    </source>
</evidence>
<organism evidence="2 3">
    <name type="scientific">Pandoraea pneumonica</name>
    <dbReference type="NCBI Taxonomy" id="2508299"/>
    <lineage>
        <taxon>Bacteria</taxon>
        <taxon>Pseudomonadati</taxon>
        <taxon>Pseudomonadota</taxon>
        <taxon>Betaproteobacteria</taxon>
        <taxon>Burkholderiales</taxon>
        <taxon>Burkholderiaceae</taxon>
        <taxon>Pandoraea</taxon>
    </lineage>
</organism>
<feature type="domain" description="Dynamin N-terminal" evidence="1">
    <location>
        <begin position="195"/>
        <end position="323"/>
    </location>
</feature>
<name>A0A5E4RJK1_9BURK</name>
<dbReference type="SUPFAM" id="SSF52540">
    <property type="entry name" value="P-loop containing nucleoside triphosphate hydrolases"/>
    <property type="match status" value="1"/>
</dbReference>